<reference evidence="1 2" key="1">
    <citation type="journal article" date="2011" name="PLoS Pathog.">
        <title>Genomic and proteomic analyses of the fungus Arthrobotrys oligospora provide insights into nematode-trap formation.</title>
        <authorList>
            <person name="Yang J."/>
            <person name="Wang L."/>
            <person name="Ji X."/>
            <person name="Feng Y."/>
            <person name="Li X."/>
            <person name="Zou C."/>
            <person name="Xu J."/>
            <person name="Ren Y."/>
            <person name="Mi Q."/>
            <person name="Wu J."/>
            <person name="Liu S."/>
            <person name="Liu Y."/>
            <person name="Huang X."/>
            <person name="Wang H."/>
            <person name="Niu X."/>
            <person name="Li J."/>
            <person name="Liang L."/>
            <person name="Luo Y."/>
            <person name="Ji K."/>
            <person name="Zhou W."/>
            <person name="Yu Z."/>
            <person name="Li G."/>
            <person name="Liu Y."/>
            <person name="Li L."/>
            <person name="Qiao M."/>
            <person name="Feng L."/>
            <person name="Zhang K.-Q."/>
        </authorList>
    </citation>
    <scope>NUCLEOTIDE SEQUENCE [LARGE SCALE GENOMIC DNA]</scope>
    <source>
        <strain evidence="2">ATCC 24927 / CBS 115.81 / DSM 1491</strain>
    </source>
</reference>
<dbReference type="Proteomes" id="UP000008784">
    <property type="component" value="Unassembled WGS sequence"/>
</dbReference>
<keyword evidence="2" id="KW-1185">Reference proteome</keyword>
<accession>G1XQS8</accession>
<proteinExistence type="predicted"/>
<evidence type="ECO:0000313" key="2">
    <source>
        <dbReference type="Proteomes" id="UP000008784"/>
    </source>
</evidence>
<dbReference type="EMBL" id="ADOT01000280">
    <property type="protein sequence ID" value="EGX44622.1"/>
    <property type="molecule type" value="Genomic_DNA"/>
</dbReference>
<sequence>MAIWHMGSQLMHSSQEVPRVSIKIFLKVGYYFHLAGSQIQFRRQILAQIAETQLPQRLSHSPRTTLEEEIPGGSGELVGCIIINASSKKICLFLEDTSDLIDSEERLSIPKCRQAPSEGIKQAAIRAGEMTGNKCYLLPIGGDEISAYSGFYVHPKDMGAIAAESSAPPAGQQVEGIRWFIAAIDEKRQMIKTREEMKARRRSKVQEPRGHIWVRYQSVLNRLSDTDRDALEAAIDATRLDWPILLDGRRVN</sequence>
<dbReference type="AlphaFoldDB" id="G1XQS8"/>
<dbReference type="RefSeq" id="XP_011126840.1">
    <property type="nucleotide sequence ID" value="XM_011128538.1"/>
</dbReference>
<dbReference type="InParanoid" id="G1XQS8"/>
<dbReference type="OrthoDB" id="10441747at2759"/>
<dbReference type="HOGENOM" id="CLU_1102553_0_0_1"/>
<gene>
    <name evidence="1" type="ORF">AOL_s00188g290</name>
</gene>
<comment type="caution">
    <text evidence="1">The sequence shown here is derived from an EMBL/GenBank/DDBJ whole genome shotgun (WGS) entry which is preliminary data.</text>
</comment>
<dbReference type="GeneID" id="22897748"/>
<organism evidence="1 2">
    <name type="scientific">Arthrobotrys oligospora (strain ATCC 24927 / CBS 115.81 / DSM 1491)</name>
    <name type="common">Nematode-trapping fungus</name>
    <name type="synonym">Didymozoophaga oligospora</name>
    <dbReference type="NCBI Taxonomy" id="756982"/>
    <lineage>
        <taxon>Eukaryota</taxon>
        <taxon>Fungi</taxon>
        <taxon>Dikarya</taxon>
        <taxon>Ascomycota</taxon>
        <taxon>Pezizomycotina</taxon>
        <taxon>Orbiliomycetes</taxon>
        <taxon>Orbiliales</taxon>
        <taxon>Orbiliaceae</taxon>
        <taxon>Orbilia</taxon>
        <taxon>Orbilia oligospora</taxon>
    </lineage>
</organism>
<name>G1XQS8_ARTOA</name>
<evidence type="ECO:0000313" key="1">
    <source>
        <dbReference type="EMBL" id="EGX44622.1"/>
    </source>
</evidence>
<protein>
    <submittedName>
        <fullName evidence="1">Uncharacterized protein</fullName>
    </submittedName>
</protein>